<dbReference type="GO" id="GO:0071949">
    <property type="term" value="F:FAD binding"/>
    <property type="evidence" value="ECO:0007669"/>
    <property type="project" value="InterPro"/>
</dbReference>
<evidence type="ECO:0000256" key="1">
    <source>
        <dbReference type="ARBA" id="ARBA00023002"/>
    </source>
</evidence>
<dbReference type="Pfam" id="PF01494">
    <property type="entry name" value="FAD_binding_3"/>
    <property type="match status" value="2"/>
</dbReference>
<dbReference type="AlphaFoldDB" id="A0AAV5LDI2"/>
<accession>A0AAV5LDI2</accession>
<dbReference type="InterPro" id="IPR002938">
    <property type="entry name" value="FAD-bd"/>
</dbReference>
<reference evidence="5 6" key="1">
    <citation type="journal article" date="2021" name="Commun. Biol.">
        <title>The genome of Shorea leprosula (Dipterocarpaceae) highlights the ecological relevance of drought in aseasonal tropical rainforests.</title>
        <authorList>
            <person name="Ng K.K.S."/>
            <person name="Kobayashi M.J."/>
            <person name="Fawcett J.A."/>
            <person name="Hatakeyama M."/>
            <person name="Paape T."/>
            <person name="Ng C.H."/>
            <person name="Ang C.C."/>
            <person name="Tnah L.H."/>
            <person name="Lee C.T."/>
            <person name="Nishiyama T."/>
            <person name="Sese J."/>
            <person name="O'Brien M.J."/>
            <person name="Copetti D."/>
            <person name="Mohd Noor M.I."/>
            <person name="Ong R.C."/>
            <person name="Putra M."/>
            <person name="Sireger I.Z."/>
            <person name="Indrioko S."/>
            <person name="Kosugi Y."/>
            <person name="Izuno A."/>
            <person name="Isagi Y."/>
            <person name="Lee S.L."/>
            <person name="Shimizu K.K."/>
        </authorList>
    </citation>
    <scope>NUCLEOTIDE SEQUENCE [LARGE SCALE GENOMIC DNA]</scope>
    <source>
        <strain evidence="5">214</strain>
    </source>
</reference>
<dbReference type="InterPro" id="IPR044560">
    <property type="entry name" value="MOase"/>
</dbReference>
<protein>
    <recommendedName>
        <fullName evidence="4">FAD-binding domain-containing protein</fullName>
    </recommendedName>
</protein>
<organism evidence="5 6">
    <name type="scientific">Rubroshorea leprosula</name>
    <dbReference type="NCBI Taxonomy" id="152421"/>
    <lineage>
        <taxon>Eukaryota</taxon>
        <taxon>Viridiplantae</taxon>
        <taxon>Streptophyta</taxon>
        <taxon>Embryophyta</taxon>
        <taxon>Tracheophyta</taxon>
        <taxon>Spermatophyta</taxon>
        <taxon>Magnoliopsida</taxon>
        <taxon>eudicotyledons</taxon>
        <taxon>Gunneridae</taxon>
        <taxon>Pentapetalae</taxon>
        <taxon>rosids</taxon>
        <taxon>malvids</taxon>
        <taxon>Malvales</taxon>
        <taxon>Dipterocarpaceae</taxon>
        <taxon>Rubroshorea</taxon>
    </lineage>
</organism>
<dbReference type="PANTHER" id="PTHR45934">
    <property type="entry name" value="FAD/NAD(P)-BINDING OXIDOREDUCTASE FAMILY PROTEIN"/>
    <property type="match status" value="1"/>
</dbReference>
<keyword evidence="1" id="KW-0560">Oxidoreductase</keyword>
<dbReference type="InterPro" id="IPR036188">
    <property type="entry name" value="FAD/NAD-bd_sf"/>
</dbReference>
<dbReference type="Proteomes" id="UP001054252">
    <property type="component" value="Unassembled WGS sequence"/>
</dbReference>
<dbReference type="SUPFAM" id="SSF51905">
    <property type="entry name" value="FAD/NAD(P)-binding domain"/>
    <property type="match status" value="1"/>
</dbReference>
<feature type="domain" description="FAD-binding" evidence="4">
    <location>
        <begin position="7"/>
        <end position="168"/>
    </location>
</feature>
<gene>
    <name evidence="5" type="ORF">SLEP1_g43452</name>
</gene>
<name>A0AAV5LDI2_9ROSI</name>
<evidence type="ECO:0000256" key="2">
    <source>
        <dbReference type="ARBA" id="ARBA00023033"/>
    </source>
</evidence>
<evidence type="ECO:0000256" key="3">
    <source>
        <dbReference type="ARBA" id="ARBA00024018"/>
    </source>
</evidence>
<dbReference type="PANTHER" id="PTHR45934:SF2">
    <property type="entry name" value="MONOOXYGENASE 1"/>
    <property type="match status" value="1"/>
</dbReference>
<sequence>MEYGEEIDIVIVGGGICGLATALALHRKGIKSLVLERSETLRATGAAIGVLPNGWRALDQLGVASKLRHTALPLQRQRDIWLYRNKEETIKPQSEESRCLQRSDLVTALAEGLPHGTIRFGCQVLSIQPDPLTSYPLIQLHNGSVIKAKILIGCDGAHSVVADFLGLKPPKLFVLWAVRGLTCYPNGHGLPTEFTRLRGENLMIGRIPIDDKLVHWFVADQGYPPDSNISKDPEFIREFTVESIKAFPEEMLDMVRRSDPEKLTLTHIRYRAPWDILLGKFRKGTVTVAGDAMHVMGPFLGQGGSAALEDAVVLGRCLAQKLHQFDISAEGRQMRIIQNVIGEAIDQFVKERRMRLLKLSLQTYLLGSLRQSSSSLAKFATMALMMILFRDPNAHTQYYCGDL</sequence>
<dbReference type="EMBL" id="BPVZ01000109">
    <property type="protein sequence ID" value="GKV35148.1"/>
    <property type="molecule type" value="Genomic_DNA"/>
</dbReference>
<feature type="domain" description="FAD-binding" evidence="4">
    <location>
        <begin position="244"/>
        <end position="322"/>
    </location>
</feature>
<keyword evidence="2" id="KW-0503">Monooxygenase</keyword>
<dbReference type="Gene3D" id="3.50.50.60">
    <property type="entry name" value="FAD/NAD(P)-binding domain"/>
    <property type="match status" value="1"/>
</dbReference>
<evidence type="ECO:0000259" key="4">
    <source>
        <dbReference type="Pfam" id="PF01494"/>
    </source>
</evidence>
<proteinExistence type="inferred from homology"/>
<dbReference type="PRINTS" id="PR00420">
    <property type="entry name" value="RNGMNOXGNASE"/>
</dbReference>
<dbReference type="GO" id="GO:0004497">
    <property type="term" value="F:monooxygenase activity"/>
    <property type="evidence" value="ECO:0007669"/>
    <property type="project" value="UniProtKB-KW"/>
</dbReference>
<comment type="caution">
    <text evidence="5">The sequence shown here is derived from an EMBL/GenBank/DDBJ whole genome shotgun (WGS) entry which is preliminary data.</text>
</comment>
<keyword evidence="6" id="KW-1185">Reference proteome</keyword>
<evidence type="ECO:0000313" key="5">
    <source>
        <dbReference type="EMBL" id="GKV35148.1"/>
    </source>
</evidence>
<comment type="similarity">
    <text evidence="3">Belongs to the 3-hydroxybenzoate 6-hydroxylase family.</text>
</comment>
<evidence type="ECO:0000313" key="6">
    <source>
        <dbReference type="Proteomes" id="UP001054252"/>
    </source>
</evidence>